<dbReference type="Proteomes" id="UP001501081">
    <property type="component" value="Unassembled WGS sequence"/>
</dbReference>
<reference evidence="2" key="1">
    <citation type="journal article" date="2019" name="Int. J. Syst. Evol. Microbiol.">
        <title>The Global Catalogue of Microorganisms (GCM) 10K type strain sequencing project: providing services to taxonomists for standard genome sequencing and annotation.</title>
        <authorList>
            <consortium name="The Broad Institute Genomics Platform"/>
            <consortium name="The Broad Institute Genome Sequencing Center for Infectious Disease"/>
            <person name="Wu L."/>
            <person name="Ma J."/>
        </authorList>
    </citation>
    <scope>NUCLEOTIDE SEQUENCE [LARGE SCALE GENOMIC DNA]</scope>
    <source>
        <strain evidence="2">JCM 17338</strain>
    </source>
</reference>
<keyword evidence="2" id="KW-1185">Reference proteome</keyword>
<organism evidence="1 2">
    <name type="scientific">Pedobacter ginsengiterrae</name>
    <dbReference type="NCBI Taxonomy" id="871696"/>
    <lineage>
        <taxon>Bacteria</taxon>
        <taxon>Pseudomonadati</taxon>
        <taxon>Bacteroidota</taxon>
        <taxon>Sphingobacteriia</taxon>
        <taxon>Sphingobacteriales</taxon>
        <taxon>Sphingobacteriaceae</taxon>
        <taxon>Pedobacter</taxon>
    </lineage>
</organism>
<dbReference type="RefSeq" id="WP_344765693.1">
    <property type="nucleotide sequence ID" value="NZ_BAABAK010000004.1"/>
</dbReference>
<gene>
    <name evidence="1" type="ORF">GCM10022246_11010</name>
</gene>
<comment type="caution">
    <text evidence="1">The sequence shown here is derived from an EMBL/GenBank/DDBJ whole genome shotgun (WGS) entry which is preliminary data.</text>
</comment>
<evidence type="ECO:0000313" key="2">
    <source>
        <dbReference type="Proteomes" id="UP001501081"/>
    </source>
</evidence>
<sequence length="324" mass="37407">MLLIKKILLIFPVLLIGVICKGQVSYFGIEAAQKAKLDGFKTTTTLFTLQYNDYPELEKFNEAIKKVWTITPFKIIKPNELAKYDIASSSYSLFYFDGYSETIDNSTNVNVFYALKLITPSEKPKQKEESILATINLSTDAFTDLLVKEISGRMAARRGPKSDLLNQLYNNSKFYNWSPGFLAGYLKQINDGLNTQRSQYLDFQFYNKTRLPQLSKETLYVPEYIRQLFSLARSTGTKNNNNEVAQEPYTYKLKFASYSEMDSLILNKNTPIKYLIYTQRSNDKIISVYDSKDSQIIYQKFVPQSTNFEMNDLIEIKKIIKSIP</sequence>
<name>A0ABP7P417_9SPHI</name>
<accession>A0ABP7P417</accession>
<proteinExistence type="predicted"/>
<protein>
    <submittedName>
        <fullName evidence="1">Uncharacterized protein</fullName>
    </submittedName>
</protein>
<evidence type="ECO:0000313" key="1">
    <source>
        <dbReference type="EMBL" id="GAA3959354.1"/>
    </source>
</evidence>
<dbReference type="EMBL" id="BAABAK010000004">
    <property type="protein sequence ID" value="GAA3959354.1"/>
    <property type="molecule type" value="Genomic_DNA"/>
</dbReference>